<keyword evidence="1" id="KW-0614">Plasmid</keyword>
<dbReference type="AlphaFoldDB" id="A0A4D6HSD6"/>
<proteinExistence type="predicted"/>
<geneLocation type="plasmid" evidence="1">
    <name>unnamed1</name>
</geneLocation>
<evidence type="ECO:0000313" key="2">
    <source>
        <dbReference type="Proteomes" id="UP000296822"/>
    </source>
</evidence>
<reference evidence="1 2" key="1">
    <citation type="journal article" date="2019" name="Nat. Commun.">
        <title>A new type of DNA phosphorothioation-based antiviral system in archaea.</title>
        <authorList>
            <person name="Xiong L."/>
            <person name="Liu S."/>
            <person name="Chen S."/>
            <person name="Xiao Y."/>
            <person name="Zhu B."/>
            <person name="Gao Y."/>
            <person name="Zhang Y."/>
            <person name="Chen B."/>
            <person name="Luo J."/>
            <person name="Deng Z."/>
            <person name="Chen X."/>
            <person name="Wang L."/>
            <person name="Chen S."/>
        </authorList>
    </citation>
    <scope>NUCLEOTIDE SEQUENCE [LARGE SCALE GENOMIC DNA]</scope>
    <source>
        <strain evidence="1 2">JCM 10635</strain>
        <plasmid evidence="1 2">unnamed1</plasmid>
    </source>
</reference>
<protein>
    <submittedName>
        <fullName evidence="1">Uncharacterized protein</fullName>
    </submittedName>
</protein>
<dbReference type="Proteomes" id="UP000296822">
    <property type="component" value="Plasmid unnamed1"/>
</dbReference>
<dbReference type="KEGG" id="nbg:DV706_18380"/>
<name>A0A4D6HSD6_9EURY</name>
<dbReference type="EMBL" id="CP031306">
    <property type="protein sequence ID" value="QCC56481.1"/>
    <property type="molecule type" value="Genomic_DNA"/>
</dbReference>
<gene>
    <name evidence="1" type="ORF">DV706_18380</name>
</gene>
<evidence type="ECO:0000313" key="1">
    <source>
        <dbReference type="EMBL" id="QCC56481.1"/>
    </source>
</evidence>
<accession>A0A4D6HSD6</accession>
<organism evidence="1 2">
    <name type="scientific">Natronorubrum bangense</name>
    <dbReference type="NCBI Taxonomy" id="61858"/>
    <lineage>
        <taxon>Archaea</taxon>
        <taxon>Methanobacteriati</taxon>
        <taxon>Methanobacteriota</taxon>
        <taxon>Stenosarchaea group</taxon>
        <taxon>Halobacteria</taxon>
        <taxon>Halobacteriales</taxon>
        <taxon>Natrialbaceae</taxon>
        <taxon>Natronorubrum</taxon>
    </lineage>
</organism>
<sequence>MKSERDLQRDVQTLREMKQGHEHWIREYDDEFQRIRKSAQESKRVYDEWVREFERDPSNFMEEYHIPDPTALVAESLEDD</sequence>